<dbReference type="Proteomes" id="UP000287872">
    <property type="component" value="Unassembled WGS sequence"/>
</dbReference>
<dbReference type="CDD" id="cd02440">
    <property type="entry name" value="AdoMet_MTases"/>
    <property type="match status" value="1"/>
</dbReference>
<dbReference type="PROSITE" id="PS51608">
    <property type="entry name" value="SAM_MT_UBIE"/>
    <property type="match status" value="1"/>
</dbReference>
<dbReference type="PANTHER" id="PTHR43591">
    <property type="entry name" value="METHYLTRANSFERASE"/>
    <property type="match status" value="1"/>
</dbReference>
<name>A0A401UNT0_9CLOT</name>
<evidence type="ECO:0008006" key="3">
    <source>
        <dbReference type="Google" id="ProtNLM"/>
    </source>
</evidence>
<keyword evidence="2" id="KW-1185">Reference proteome</keyword>
<dbReference type="SUPFAM" id="SSF53335">
    <property type="entry name" value="S-adenosyl-L-methionine-dependent methyltransferases"/>
    <property type="match status" value="1"/>
</dbReference>
<reference evidence="1 2" key="1">
    <citation type="submission" date="2018-11" db="EMBL/GenBank/DDBJ databases">
        <title>Genome sequencing and assembly of Clostridium tagluense strain A121.</title>
        <authorList>
            <person name="Murakami T."/>
            <person name="Segawa T."/>
            <person name="Shcherbakova V.A."/>
            <person name="Mori H."/>
            <person name="Yoshimura Y."/>
        </authorList>
    </citation>
    <scope>NUCLEOTIDE SEQUENCE [LARGE SCALE GENOMIC DNA]</scope>
    <source>
        <strain evidence="1 2">A121</strain>
    </source>
</reference>
<comment type="caution">
    <text evidence="1">The sequence shown here is derived from an EMBL/GenBank/DDBJ whole genome shotgun (WGS) entry which is preliminary data.</text>
</comment>
<dbReference type="EMBL" id="BHYK01000015">
    <property type="protein sequence ID" value="GCD11167.1"/>
    <property type="molecule type" value="Genomic_DNA"/>
</dbReference>
<accession>A0A401UNT0</accession>
<dbReference type="InterPro" id="IPR004033">
    <property type="entry name" value="UbiE/COQ5_MeTrFase"/>
</dbReference>
<evidence type="ECO:0000313" key="1">
    <source>
        <dbReference type="EMBL" id="GCD11167.1"/>
    </source>
</evidence>
<evidence type="ECO:0000313" key="2">
    <source>
        <dbReference type="Proteomes" id="UP000287872"/>
    </source>
</evidence>
<dbReference type="OrthoDB" id="9772751at2"/>
<dbReference type="AlphaFoldDB" id="A0A401UNT0"/>
<dbReference type="RefSeq" id="WP_125002721.1">
    <property type="nucleotide sequence ID" value="NZ_BHYK01000015.1"/>
</dbReference>
<sequence length="279" mass="32141">MENKNIEIKKNITDLFNKVSAVFDSSGPRIFAYFGERLVQLAGVVEGEKVLDVASGKGASLFLAAEKVCANGKVIGIDIAEGMVNETNLQIQKRAIKNTKVVVMDAENLDFNSGNFDHILCGFGVFFFPNYKIAFNEFMRVLKNGGRFSFTTFLRKEDEKFMWLDDLVQKYLPEFEDELDEYQEEDSPEFHTEEGLYKILKGAGFKNIQVISEEKDFIYKDEQEWWDKLWTHGYIKVLEMIPEDRMEDFKTEVFGKLREIKEPEGIVATMSVLYAFGDK</sequence>
<dbReference type="Gene3D" id="3.40.50.150">
    <property type="entry name" value="Vaccinia Virus protein VP39"/>
    <property type="match status" value="1"/>
</dbReference>
<dbReference type="Pfam" id="PF01209">
    <property type="entry name" value="Ubie_methyltran"/>
    <property type="match status" value="1"/>
</dbReference>
<dbReference type="InterPro" id="IPR029063">
    <property type="entry name" value="SAM-dependent_MTases_sf"/>
</dbReference>
<gene>
    <name evidence="1" type="ORF">Ctaglu_27900</name>
</gene>
<protein>
    <recommendedName>
        <fullName evidence="3">Methyltransferase</fullName>
    </recommendedName>
</protein>
<dbReference type="GO" id="GO:0008168">
    <property type="term" value="F:methyltransferase activity"/>
    <property type="evidence" value="ECO:0007669"/>
    <property type="project" value="InterPro"/>
</dbReference>
<proteinExistence type="predicted"/>
<organism evidence="1 2">
    <name type="scientific">Clostridium tagluense</name>
    <dbReference type="NCBI Taxonomy" id="360422"/>
    <lineage>
        <taxon>Bacteria</taxon>
        <taxon>Bacillati</taxon>
        <taxon>Bacillota</taxon>
        <taxon>Clostridia</taxon>
        <taxon>Eubacteriales</taxon>
        <taxon>Clostridiaceae</taxon>
        <taxon>Clostridium</taxon>
    </lineage>
</organism>